<dbReference type="InterPro" id="IPR024618">
    <property type="entry name" value="DUF3857"/>
</dbReference>
<protein>
    <recommendedName>
        <fullName evidence="1">DUF3857 domain-containing protein</fullName>
    </recommendedName>
</protein>
<dbReference type="AlphaFoldDB" id="A0A162YEK0"/>
<comment type="caution">
    <text evidence="2">The sequence shown here is derived from an EMBL/GenBank/DDBJ whole genome shotgun (WGS) entry which is preliminary data.</text>
</comment>
<evidence type="ECO:0000313" key="3">
    <source>
        <dbReference type="Proteomes" id="UP000076715"/>
    </source>
</evidence>
<dbReference type="Gene3D" id="2.60.120.1130">
    <property type="match status" value="1"/>
</dbReference>
<accession>A0A162YEK0</accession>
<dbReference type="EMBL" id="LQRT01000035">
    <property type="protein sequence ID" value="KZS39080.1"/>
    <property type="molecule type" value="Genomic_DNA"/>
</dbReference>
<dbReference type="OrthoDB" id="8595007at2"/>
<dbReference type="Proteomes" id="UP000076715">
    <property type="component" value="Unassembled WGS sequence"/>
</dbReference>
<dbReference type="RefSeq" id="WP_066316772.1">
    <property type="nucleotide sequence ID" value="NZ_LQRT01000035.1"/>
</dbReference>
<reference evidence="2 3" key="1">
    <citation type="submission" date="2016-01" db="EMBL/GenBank/DDBJ databases">
        <title>The draft genome sequence of Aquimarina sp. RZW4-3-2.</title>
        <authorList>
            <person name="Wang Y."/>
        </authorList>
    </citation>
    <scope>NUCLEOTIDE SEQUENCE [LARGE SCALE GENOMIC DNA]</scope>
    <source>
        <strain evidence="2 3">RZW4-3-2</strain>
    </source>
</reference>
<dbReference type="Pfam" id="PF12969">
    <property type="entry name" value="DUF3857"/>
    <property type="match status" value="1"/>
</dbReference>
<gene>
    <name evidence="2" type="ORF">AWE51_11000</name>
</gene>
<feature type="domain" description="DUF3857" evidence="1">
    <location>
        <begin position="59"/>
        <end position="217"/>
    </location>
</feature>
<keyword evidence="3" id="KW-1185">Reference proteome</keyword>
<dbReference type="Gene3D" id="3.10.620.30">
    <property type="match status" value="1"/>
</dbReference>
<proteinExistence type="predicted"/>
<sequence>MQKTALQFLVAIVLFTYTDIYAQDEINLQVSQIDTSLTKDANAVVRSEEVVIEINSISSVTVKTKRIVTVFNKYGKGYADSYEAYDPTTKIKKLQAIVYDSSGEEIKKYKKKDFNDRSVYDGISLMNDNRMMYFQYTPLSYPYTLVFESEVESSTTAFIQPWNPIVAYRLGVEKSSYKILNSTGIKLRLKEVNFDEYPIVINKTDQEIRYEISNVAARLPEVNSPSYDLMVPMVKVALNNFSLAEVKGYGVDWKSFGKWQYDNLVAGRDELSSETIAKISALVADAKTKKEKAKLIYEYVQDKTRYISVQLGIGGWMPFLASDVDRLGYGDCKALTNYTKALLDSQDITSYYTVVYAKERRDIDPEFASMQGNHVILNIPDDNEDLWLECTSQTLPFNFIGDFTDDRNVLVIKPEGGEIKRTKKYKPEENLQHCGATITINEDASMFAEIKRSSQGLEYDWNYNTQFKTPKDQKLHYKEYWDYINNLEITSIKLNDDKDTVKFTEDIKVSCTSYGKKAGSRLLIAPNLFSCDQSNFPKYKNRQTALVISRGYVNTDDYVINLPKGYILGNLPEKKTIKTEFGSYSYELEKITDNQIRFKRYLKIVDGTFPKEKYEEYRNFRAAIKKTDKSRIVLKQS</sequence>
<organism evidence="2 3">
    <name type="scientific">Aquimarina aggregata</name>
    <dbReference type="NCBI Taxonomy" id="1642818"/>
    <lineage>
        <taxon>Bacteria</taxon>
        <taxon>Pseudomonadati</taxon>
        <taxon>Bacteroidota</taxon>
        <taxon>Flavobacteriia</taxon>
        <taxon>Flavobacteriales</taxon>
        <taxon>Flavobacteriaceae</taxon>
        <taxon>Aquimarina</taxon>
    </lineage>
</organism>
<dbReference type="Gene3D" id="2.60.40.3140">
    <property type="match status" value="1"/>
</dbReference>
<evidence type="ECO:0000259" key="1">
    <source>
        <dbReference type="Pfam" id="PF12969"/>
    </source>
</evidence>
<name>A0A162YEK0_9FLAO</name>
<evidence type="ECO:0000313" key="2">
    <source>
        <dbReference type="EMBL" id="KZS39080.1"/>
    </source>
</evidence>
<dbReference type="STRING" id="1642818.AWE51_11000"/>